<evidence type="ECO:0000313" key="3">
    <source>
        <dbReference type="EMBL" id="MQN00471.1"/>
    </source>
</evidence>
<evidence type="ECO:0000256" key="2">
    <source>
        <dbReference type="SAM" id="Phobius"/>
    </source>
</evidence>
<comment type="caution">
    <text evidence="3">The sequence shown here is derived from an EMBL/GenBank/DDBJ whole genome shotgun (WGS) entry which is preliminary data.</text>
</comment>
<keyword evidence="2" id="KW-0812">Transmembrane</keyword>
<reference evidence="3" key="1">
    <citation type="journal article" date="2020" name="Appl. Environ. Microbiol.">
        <title>Medium-Chain Fatty Acid Synthesis by 'Candidatus Weimeria bifida' gen. nov., sp. nov., and 'Candidatus Pseudoramibacter fermentans' sp. nov.</title>
        <authorList>
            <person name="Scarborough M.J."/>
            <person name="Myers K.S."/>
            <person name="Donohue T.J."/>
            <person name="Noguera D.R."/>
        </authorList>
    </citation>
    <scope>NUCLEOTIDE SEQUENCE</scope>
    <source>
        <strain evidence="3">LCO1.1</strain>
    </source>
</reference>
<evidence type="ECO:0000313" key="4">
    <source>
        <dbReference type="Proteomes" id="UP000460257"/>
    </source>
</evidence>
<keyword evidence="4" id="KW-1185">Reference proteome</keyword>
<feature type="region of interest" description="Disordered" evidence="1">
    <location>
        <begin position="38"/>
        <end position="70"/>
    </location>
</feature>
<accession>A0A6N7IW40</accession>
<keyword evidence="2" id="KW-1133">Transmembrane helix</keyword>
<keyword evidence="2" id="KW-0472">Membrane</keyword>
<organism evidence="3 4">
    <name type="scientific">Candidatus Weimeria bifida</name>
    <dbReference type="NCBI Taxonomy" id="2599074"/>
    <lineage>
        <taxon>Bacteria</taxon>
        <taxon>Bacillati</taxon>
        <taxon>Bacillota</taxon>
        <taxon>Clostridia</taxon>
        <taxon>Lachnospirales</taxon>
        <taxon>Lachnospiraceae</taxon>
        <taxon>Candidatus Weimeria</taxon>
    </lineage>
</organism>
<feature type="transmembrane region" description="Helical" evidence="2">
    <location>
        <begin position="6"/>
        <end position="34"/>
    </location>
</feature>
<proteinExistence type="predicted"/>
<gene>
    <name evidence="3" type="ORF">FRC54_00485</name>
</gene>
<dbReference type="Proteomes" id="UP000460257">
    <property type="component" value="Unassembled WGS sequence"/>
</dbReference>
<dbReference type="AlphaFoldDB" id="A0A6N7IW40"/>
<evidence type="ECO:0000256" key="1">
    <source>
        <dbReference type="SAM" id="MobiDB-lite"/>
    </source>
</evidence>
<name>A0A6N7IW40_9FIRM</name>
<dbReference type="EMBL" id="VOGC01000002">
    <property type="protein sequence ID" value="MQN00471.1"/>
    <property type="molecule type" value="Genomic_DNA"/>
</dbReference>
<sequence length="70" mass="8254">MNEVMISTVLCNILVGCFCVLILVWAAVAVQTLFNDRKRDKREAEREQREKEQAARDLEYHEKRMQALDK</sequence>
<protein>
    <submittedName>
        <fullName evidence="3">Uncharacterized protein</fullName>
    </submittedName>
</protein>